<sequence length="96" mass="10553">MKEFIEMGTITSVIFIGEGTPKTRIEISGVSLKSDPDIGDVELTQSVLGTNNPDSVTGFGPFKCEVTSVTYNSDRTNVSVRMKDDTDQWTDFVQVK</sequence>
<evidence type="ECO:0000313" key="1">
    <source>
        <dbReference type="EMBL" id="PDT00180.1"/>
    </source>
</evidence>
<proteinExistence type="predicted"/>
<protein>
    <submittedName>
        <fullName evidence="1">Uncharacterized protein</fullName>
    </submittedName>
</protein>
<gene>
    <name evidence="1" type="ORF">CO666_32040</name>
</gene>
<dbReference type="EMBL" id="NWSV01000047">
    <property type="protein sequence ID" value="PDT00180.1"/>
    <property type="molecule type" value="Genomic_DNA"/>
</dbReference>
<accession>A0A2A6J2N5</accession>
<name>A0A2A6J2N5_9HYPH</name>
<dbReference type="Proteomes" id="UP000220768">
    <property type="component" value="Unassembled WGS sequence"/>
</dbReference>
<comment type="caution">
    <text evidence="1">The sequence shown here is derived from an EMBL/GenBank/DDBJ whole genome shotgun (WGS) entry which is preliminary data.</text>
</comment>
<organism evidence="1 2">
    <name type="scientific">Rhizobium chutanense</name>
    <dbReference type="NCBI Taxonomy" id="2035448"/>
    <lineage>
        <taxon>Bacteria</taxon>
        <taxon>Pseudomonadati</taxon>
        <taxon>Pseudomonadota</taxon>
        <taxon>Alphaproteobacteria</taxon>
        <taxon>Hyphomicrobiales</taxon>
        <taxon>Rhizobiaceae</taxon>
        <taxon>Rhizobium/Agrobacterium group</taxon>
        <taxon>Rhizobium</taxon>
    </lineage>
</organism>
<keyword evidence="2" id="KW-1185">Reference proteome</keyword>
<dbReference type="AlphaFoldDB" id="A0A2A6J2N5"/>
<evidence type="ECO:0000313" key="2">
    <source>
        <dbReference type="Proteomes" id="UP000220768"/>
    </source>
</evidence>
<reference evidence="1 2" key="1">
    <citation type="submission" date="2017-09" db="EMBL/GenBank/DDBJ databases">
        <title>Comparative genomics of rhizobia isolated from Phaseolus vulgaris in China.</title>
        <authorList>
            <person name="Tong W."/>
        </authorList>
    </citation>
    <scope>NUCLEOTIDE SEQUENCE [LARGE SCALE GENOMIC DNA]</scope>
    <source>
        <strain evidence="1 2">C5</strain>
    </source>
</reference>